<dbReference type="Pfam" id="PF01804">
    <property type="entry name" value="Penicil_amidase"/>
    <property type="match status" value="1"/>
</dbReference>
<accession>A0A3S9PW19</accession>
<keyword evidence="5" id="KW-0106">Calcium</keyword>
<evidence type="ECO:0000313" key="9">
    <source>
        <dbReference type="Proteomes" id="UP000280344"/>
    </source>
</evidence>
<keyword evidence="3" id="KW-0865">Zymogen</keyword>
<dbReference type="CDD" id="cd03747">
    <property type="entry name" value="Ntn_PGA_like"/>
    <property type="match status" value="1"/>
</dbReference>
<dbReference type="AlphaFoldDB" id="A0A3S9PW19"/>
<comment type="similarity">
    <text evidence="1">Belongs to the peptidase S45 family.</text>
</comment>
<name>A0A3S9PW19_9ACTO</name>
<dbReference type="Proteomes" id="UP000280344">
    <property type="component" value="Chromosome"/>
</dbReference>
<dbReference type="InterPro" id="IPR023343">
    <property type="entry name" value="Penicillin_amidase_dom1"/>
</dbReference>
<feature type="binding site" evidence="5">
    <location>
        <position position="478"/>
    </location>
    <ligand>
        <name>Ca(2+)</name>
        <dbReference type="ChEBI" id="CHEBI:29108"/>
    </ligand>
</feature>
<dbReference type="PANTHER" id="PTHR34218:SF4">
    <property type="entry name" value="ACYL-HOMOSERINE LACTONE ACYLASE QUIP"/>
    <property type="match status" value="1"/>
</dbReference>
<gene>
    <name evidence="8" type="ORF">EJ997_03635</name>
</gene>
<feature type="transmembrane region" description="Helical" evidence="7">
    <location>
        <begin position="70"/>
        <end position="91"/>
    </location>
</feature>
<feature type="region of interest" description="Disordered" evidence="6">
    <location>
        <begin position="288"/>
        <end position="362"/>
    </location>
</feature>
<dbReference type="GO" id="GO:0017000">
    <property type="term" value="P:antibiotic biosynthetic process"/>
    <property type="evidence" value="ECO:0007669"/>
    <property type="project" value="InterPro"/>
</dbReference>
<dbReference type="PIRSF" id="PIRSF001227">
    <property type="entry name" value="Pen_acylase"/>
    <property type="match status" value="1"/>
</dbReference>
<comment type="cofactor">
    <cofactor evidence="5">
        <name>Ca(2+)</name>
        <dbReference type="ChEBI" id="CHEBI:29108"/>
    </cofactor>
    <text evidence="5">Binds 1 Ca(2+) ion per dimer.</text>
</comment>
<evidence type="ECO:0000256" key="3">
    <source>
        <dbReference type="ARBA" id="ARBA00023145"/>
    </source>
</evidence>
<feature type="active site" description="Nucleophile" evidence="4">
    <location>
        <position position="397"/>
    </location>
</feature>
<dbReference type="InterPro" id="IPR014395">
    <property type="entry name" value="Pen/GL7ACA/AHL_acylase"/>
</dbReference>
<sequence>MCCGVMAMLLPCAVCTIVPGRCSRHRNSTPTHRGKRSNNGPFVLGWFDHNVVLPRCYMSQSLPRRLGRKVAVAILALLVALVVFGGGFLIVTLNKSLPTHGGEHVIKGADGTVEIIRDEYGIPNIYATTDADLFRAQGYIHAQDRFFEMDYRRHMTGGRLTELVGDVDEAKQADVVIRSMGWRKLAEEEWDLITEESRSYYTAYADGVNAYIADRSPGELGLEYTVLSLSVPVADIEPWTGIDSLAWLKAMAWDLKNNLDDEVARVVAYDSIGDTELVEELFPAFSAGDHDPILTGSDDTNLQPRDTYPRAQARPLVAGETAGSDTADGTDSADVADPEASADESGSDASADKAGDLSAGGAAGAESEAQISALVFESQETLDAMPIMLGRGSGVGSNSFVVSGEYTESGMPILANDPHLTISYPSVWYQVGLHCVEITEDCTYDATGFSFSGMPGLIIGRNSELAWGLTNLGGDVTDFVVEKNTGETTYERDGEDVEYEIRTETFNVAGGDSFEVEVRESVHGPIVSDLLISDDRTASLPDAPRDFSIALEWTALKPGTTGDAIFAINRASNADEVAEAAAAFAVPAQNIVFATNDGHIGYQAPGLFPIRPEVSDADGDLEQAQLPENLGADGRWPRPGWDSSYDWQGYYGADDMPASLDPAEGFIVPANQQVTPPDLGPYLGSYSDGGYRAQAIRDAIESDIEAGTPITVDRANEIMLLDQSPYGQELAEHFATVDTDSERLSEAQGILSTWLENGAHAATDEAGAAIMSSAYSHLMDLTLGERIDGFGATNSTRYLIFFAGLEADSEWWDNPSTEAVEDRDAIMVAALEAMDHDLSEQMGEDMDEWEWGKIHVETPTHSVMGGDAIPSIVRNYFNGDPLPIPGSSSIPNANGFSPTVDENGLVDYEVGPGPSMRMVVDLSDLDAATWIISSGTSGHPRSHNVDNQFAMWAEGETLPWAFTREQVDETGVKTMTITGG</sequence>
<keyword evidence="7" id="KW-0812">Transmembrane</keyword>
<keyword evidence="7" id="KW-1133">Transmembrane helix</keyword>
<feature type="binding site" evidence="5">
    <location>
        <position position="262"/>
    </location>
    <ligand>
        <name>Ca(2+)</name>
        <dbReference type="ChEBI" id="CHEBI:29108"/>
    </ligand>
</feature>
<evidence type="ECO:0000256" key="7">
    <source>
        <dbReference type="SAM" id="Phobius"/>
    </source>
</evidence>
<evidence type="ECO:0000256" key="5">
    <source>
        <dbReference type="PIRSR" id="PIRSR001227-2"/>
    </source>
</evidence>
<feature type="binding site" evidence="5">
    <location>
        <position position="475"/>
    </location>
    <ligand>
        <name>Ca(2+)</name>
        <dbReference type="ChEBI" id="CHEBI:29108"/>
    </ligand>
</feature>
<dbReference type="GO" id="GO:0046872">
    <property type="term" value="F:metal ion binding"/>
    <property type="evidence" value="ECO:0007669"/>
    <property type="project" value="UniProtKB-KW"/>
</dbReference>
<evidence type="ECO:0000256" key="1">
    <source>
        <dbReference type="ARBA" id="ARBA00006586"/>
    </source>
</evidence>
<dbReference type="InterPro" id="IPR043146">
    <property type="entry name" value="Penicillin_amidase_N_B-knob"/>
</dbReference>
<evidence type="ECO:0000313" key="8">
    <source>
        <dbReference type="EMBL" id="AZQ76573.1"/>
    </source>
</evidence>
<dbReference type="Gene3D" id="2.30.120.10">
    <property type="match status" value="1"/>
</dbReference>
<dbReference type="InterPro" id="IPR029055">
    <property type="entry name" value="Ntn_hydrolases_N"/>
</dbReference>
<dbReference type="EMBL" id="CP034593">
    <property type="protein sequence ID" value="AZQ76573.1"/>
    <property type="molecule type" value="Genomic_DNA"/>
</dbReference>
<dbReference type="InterPro" id="IPR043147">
    <property type="entry name" value="Penicillin_amidase_A-knob"/>
</dbReference>
<dbReference type="Gene3D" id="1.10.439.10">
    <property type="entry name" value="Penicillin Amidohydrolase, domain 1"/>
    <property type="match status" value="1"/>
</dbReference>
<dbReference type="InterPro" id="IPR002692">
    <property type="entry name" value="S45"/>
</dbReference>
<dbReference type="PANTHER" id="PTHR34218">
    <property type="entry name" value="PEPTIDASE S45 PENICILLIN AMIDASE"/>
    <property type="match status" value="1"/>
</dbReference>
<dbReference type="KEGG" id="flh:EJ997_03635"/>
<organism evidence="8 9">
    <name type="scientific">Flaviflexus ciconiae</name>
    <dbReference type="NCBI Taxonomy" id="2496867"/>
    <lineage>
        <taxon>Bacteria</taxon>
        <taxon>Bacillati</taxon>
        <taxon>Actinomycetota</taxon>
        <taxon>Actinomycetes</taxon>
        <taxon>Actinomycetales</taxon>
        <taxon>Actinomycetaceae</taxon>
        <taxon>Flaviflexus</taxon>
    </lineage>
</organism>
<dbReference type="OrthoDB" id="5240333at2"/>
<protein>
    <submittedName>
        <fullName evidence="8">Penicillin acylase family protein</fullName>
    </submittedName>
</protein>
<dbReference type="GO" id="GO:0016811">
    <property type="term" value="F:hydrolase activity, acting on carbon-nitrogen (but not peptide) bonds, in linear amides"/>
    <property type="evidence" value="ECO:0007669"/>
    <property type="project" value="InterPro"/>
</dbReference>
<keyword evidence="7" id="KW-0472">Membrane</keyword>
<keyword evidence="2" id="KW-0378">Hydrolase</keyword>
<reference evidence="8 9" key="1">
    <citation type="submission" date="2018-12" db="EMBL/GenBank/DDBJ databases">
        <title>Complete genome sequence of Flaviflexus sp. H23T48.</title>
        <authorList>
            <person name="Bae J.-W."/>
            <person name="Lee J.-Y."/>
        </authorList>
    </citation>
    <scope>NUCLEOTIDE SEQUENCE [LARGE SCALE GENOMIC DNA]</scope>
    <source>
        <strain evidence="8 9">H23T48</strain>
    </source>
</reference>
<dbReference type="Gene3D" id="3.60.20.10">
    <property type="entry name" value="Glutamine Phosphoribosylpyrophosphate, subunit 1, domain 1"/>
    <property type="match status" value="1"/>
</dbReference>
<evidence type="ECO:0000256" key="4">
    <source>
        <dbReference type="PIRSR" id="PIRSR001227-1"/>
    </source>
</evidence>
<proteinExistence type="inferred from homology"/>
<feature type="compositionally biased region" description="Acidic residues" evidence="6">
    <location>
        <begin position="334"/>
        <end position="346"/>
    </location>
</feature>
<keyword evidence="9" id="KW-1185">Reference proteome</keyword>
<dbReference type="Gene3D" id="1.10.1400.10">
    <property type="match status" value="1"/>
</dbReference>
<keyword evidence="5" id="KW-0479">Metal-binding</keyword>
<evidence type="ECO:0000256" key="6">
    <source>
        <dbReference type="SAM" id="MobiDB-lite"/>
    </source>
</evidence>
<dbReference type="SUPFAM" id="SSF56235">
    <property type="entry name" value="N-terminal nucleophile aminohydrolases (Ntn hydrolases)"/>
    <property type="match status" value="1"/>
</dbReference>
<evidence type="ECO:0000256" key="2">
    <source>
        <dbReference type="ARBA" id="ARBA00022801"/>
    </source>
</evidence>